<name>A0ABN6XAL6_9CELL</name>
<accession>A0ABN6XAL6</accession>
<evidence type="ECO:0000256" key="1">
    <source>
        <dbReference type="ARBA" id="ARBA00022679"/>
    </source>
</evidence>
<reference evidence="4" key="1">
    <citation type="journal article" date="2019" name="Int. J. Syst. Evol. Microbiol.">
        <title>The Global Catalogue of Microorganisms (GCM) 10K type strain sequencing project: providing services to taxonomists for standard genome sequencing and annotation.</title>
        <authorList>
            <consortium name="The Broad Institute Genomics Platform"/>
            <consortium name="The Broad Institute Genome Sequencing Center for Infectious Disease"/>
            <person name="Wu L."/>
            <person name="Ma J."/>
        </authorList>
    </citation>
    <scope>NUCLEOTIDE SEQUENCE [LARGE SCALE GENOMIC DNA]</scope>
    <source>
        <strain evidence="4">NBRC 108565</strain>
    </source>
</reference>
<dbReference type="PANTHER" id="PTHR13947:SF37">
    <property type="entry name" value="LD18367P"/>
    <property type="match status" value="1"/>
</dbReference>
<dbReference type="SUPFAM" id="SSF55729">
    <property type="entry name" value="Acyl-CoA N-acyltransferases (Nat)"/>
    <property type="match status" value="1"/>
</dbReference>
<sequence>MSEDHRPVVRPIHAHEWRRVRDLRLLALTDEVAHLAFLDTHEDAARRPDEFWQERAAGSSVEAGEDSRFHQLVAVARLGSGDGPDDLPDGGAWLGSVTLLAETAGDTDFFGAPVTVTGVQLVGVYVRPDARGRGLIDRLVEAAVARARERGHDQVRLFVNEHNVRAAAAYRRCGFVETGHRVAGSTGDEVEMVRALG</sequence>
<protein>
    <submittedName>
        <fullName evidence="3">N-acetyltransferase</fullName>
    </submittedName>
</protein>
<dbReference type="InterPro" id="IPR016181">
    <property type="entry name" value="Acyl_CoA_acyltransferase"/>
</dbReference>
<organism evidence="3 4">
    <name type="scientific">Paraoerskovia sediminicola</name>
    <dbReference type="NCBI Taxonomy" id="1138587"/>
    <lineage>
        <taxon>Bacteria</taxon>
        <taxon>Bacillati</taxon>
        <taxon>Actinomycetota</taxon>
        <taxon>Actinomycetes</taxon>
        <taxon>Micrococcales</taxon>
        <taxon>Cellulomonadaceae</taxon>
        <taxon>Paraoerskovia</taxon>
    </lineage>
</organism>
<dbReference type="PROSITE" id="PS51186">
    <property type="entry name" value="GNAT"/>
    <property type="match status" value="1"/>
</dbReference>
<dbReference type="InterPro" id="IPR050769">
    <property type="entry name" value="NAT_camello-type"/>
</dbReference>
<dbReference type="InterPro" id="IPR000182">
    <property type="entry name" value="GNAT_dom"/>
</dbReference>
<proteinExistence type="predicted"/>
<gene>
    <name evidence="3" type="ORF">GCM10025865_12050</name>
</gene>
<dbReference type="PANTHER" id="PTHR13947">
    <property type="entry name" value="GNAT FAMILY N-ACETYLTRANSFERASE"/>
    <property type="match status" value="1"/>
</dbReference>
<evidence type="ECO:0000313" key="4">
    <source>
        <dbReference type="Proteomes" id="UP001321475"/>
    </source>
</evidence>
<dbReference type="RefSeq" id="WP_286218980.1">
    <property type="nucleotide sequence ID" value="NZ_AP027729.1"/>
</dbReference>
<keyword evidence="4" id="KW-1185">Reference proteome</keyword>
<dbReference type="Pfam" id="PF00583">
    <property type="entry name" value="Acetyltransf_1"/>
    <property type="match status" value="1"/>
</dbReference>
<feature type="domain" description="N-acetyltransferase" evidence="2">
    <location>
        <begin position="59"/>
        <end position="197"/>
    </location>
</feature>
<keyword evidence="1" id="KW-0808">Transferase</keyword>
<dbReference type="Proteomes" id="UP001321475">
    <property type="component" value="Chromosome"/>
</dbReference>
<dbReference type="EMBL" id="AP027729">
    <property type="protein sequence ID" value="BDZ41906.1"/>
    <property type="molecule type" value="Genomic_DNA"/>
</dbReference>
<dbReference type="CDD" id="cd04301">
    <property type="entry name" value="NAT_SF"/>
    <property type="match status" value="1"/>
</dbReference>
<dbReference type="Gene3D" id="3.40.630.30">
    <property type="match status" value="1"/>
</dbReference>
<evidence type="ECO:0000259" key="2">
    <source>
        <dbReference type="PROSITE" id="PS51186"/>
    </source>
</evidence>
<evidence type="ECO:0000313" key="3">
    <source>
        <dbReference type="EMBL" id="BDZ41906.1"/>
    </source>
</evidence>